<evidence type="ECO:0000256" key="1">
    <source>
        <dbReference type="SAM" id="Phobius"/>
    </source>
</evidence>
<keyword evidence="1" id="KW-1133">Transmembrane helix</keyword>
<dbReference type="InterPro" id="IPR055999">
    <property type="entry name" value="DUF7577"/>
</dbReference>
<comment type="caution">
    <text evidence="3">The sequence shown here is derived from an EMBL/GenBank/DDBJ whole genome shotgun (WGS) entry which is preliminary data.</text>
</comment>
<reference evidence="3 4" key="1">
    <citation type="journal article" date="2014" name="Int. J. Syst. Evol. Microbiol.">
        <title>Complete genome sequence of Corynebacterium casei LMG S-19264T (=DSM 44701T), isolated from a smear-ripened cheese.</title>
        <authorList>
            <consortium name="US DOE Joint Genome Institute (JGI-PGF)"/>
            <person name="Walter F."/>
            <person name="Albersmeier A."/>
            <person name="Kalinowski J."/>
            <person name="Ruckert C."/>
        </authorList>
    </citation>
    <scope>NUCLEOTIDE SEQUENCE [LARGE SCALE GENOMIC DNA]</scope>
    <source>
        <strain evidence="3 4">IBRC-M 10912</strain>
    </source>
</reference>
<dbReference type="EMBL" id="JBHSDJ010000013">
    <property type="protein sequence ID" value="MFC4246352.1"/>
    <property type="molecule type" value="Genomic_DNA"/>
</dbReference>
<keyword evidence="1" id="KW-0812">Transmembrane</keyword>
<dbReference type="AlphaFoldDB" id="A0ABD5NWN2"/>
<dbReference type="GeneID" id="71854869"/>
<organism evidence="3 4">
    <name type="scientific">Natribaculum luteum</name>
    <dbReference type="NCBI Taxonomy" id="1586232"/>
    <lineage>
        <taxon>Archaea</taxon>
        <taxon>Methanobacteriati</taxon>
        <taxon>Methanobacteriota</taxon>
        <taxon>Stenosarchaea group</taxon>
        <taxon>Halobacteria</taxon>
        <taxon>Halobacteriales</taxon>
        <taxon>Natrialbaceae</taxon>
        <taxon>Natribaculum</taxon>
    </lineage>
</organism>
<sequence length="101" mass="11041">MDDPGTVETIWRLAVAALVMIAPTLLFLGLVRGLERLRDDAFVERWLHEQGHELEDDVLTALAIGIDVEADGSSSLRCPGCGESNTSNARYCRNCLGRLPS</sequence>
<name>A0ABD5NWN2_9EURY</name>
<feature type="domain" description="DUF7577" evidence="2">
    <location>
        <begin position="75"/>
        <end position="100"/>
    </location>
</feature>
<evidence type="ECO:0000313" key="4">
    <source>
        <dbReference type="Proteomes" id="UP001595821"/>
    </source>
</evidence>
<protein>
    <submittedName>
        <fullName evidence="3">Zinc ribbon domain-containing protein</fullName>
    </submittedName>
</protein>
<proteinExistence type="predicted"/>
<dbReference type="Pfam" id="PF24463">
    <property type="entry name" value="DUF7577"/>
    <property type="match status" value="1"/>
</dbReference>
<gene>
    <name evidence="3" type="ORF">ACFOZ7_05005</name>
</gene>
<evidence type="ECO:0000313" key="3">
    <source>
        <dbReference type="EMBL" id="MFC4246352.1"/>
    </source>
</evidence>
<dbReference type="RefSeq" id="WP_246967343.1">
    <property type="nucleotide sequence ID" value="NZ_CP095397.1"/>
</dbReference>
<feature type="transmembrane region" description="Helical" evidence="1">
    <location>
        <begin position="12"/>
        <end position="31"/>
    </location>
</feature>
<accession>A0ABD5NWN2</accession>
<dbReference type="Proteomes" id="UP001595821">
    <property type="component" value="Unassembled WGS sequence"/>
</dbReference>
<keyword evidence="1" id="KW-0472">Membrane</keyword>
<evidence type="ECO:0000259" key="2">
    <source>
        <dbReference type="Pfam" id="PF24463"/>
    </source>
</evidence>